<dbReference type="Pfam" id="PF00691">
    <property type="entry name" value="OmpA"/>
    <property type="match status" value="1"/>
</dbReference>
<proteinExistence type="predicted"/>
<dbReference type="AlphaFoldDB" id="S3K3A7"/>
<dbReference type="STRING" id="1125699.HMPREF9194_01782"/>
<gene>
    <name evidence="3" type="ORF">HMPREF9194_01782</name>
</gene>
<evidence type="ECO:0000259" key="2">
    <source>
        <dbReference type="PROSITE" id="PS51123"/>
    </source>
</evidence>
<dbReference type="HOGENOM" id="CLU_045523_1_0_12"/>
<evidence type="ECO:0000256" key="1">
    <source>
        <dbReference type="PROSITE-ProRule" id="PRU00473"/>
    </source>
</evidence>
<dbReference type="Proteomes" id="UP000014541">
    <property type="component" value="Unassembled WGS sequence"/>
</dbReference>
<dbReference type="PANTHER" id="PTHR30329:SF21">
    <property type="entry name" value="LIPOPROTEIN YIAD-RELATED"/>
    <property type="match status" value="1"/>
</dbReference>
<dbReference type="RefSeq" id="WP_016526045.1">
    <property type="nucleotide sequence ID" value="NZ_KE332518.1"/>
</dbReference>
<protein>
    <recommendedName>
        <fullName evidence="2">OmpA-like domain-containing protein</fullName>
    </recommendedName>
</protein>
<dbReference type="PANTHER" id="PTHR30329">
    <property type="entry name" value="STATOR ELEMENT OF FLAGELLAR MOTOR COMPLEX"/>
    <property type="match status" value="1"/>
</dbReference>
<name>S3K3A7_TREMA</name>
<dbReference type="PATRIC" id="fig|1125699.3.peg.1799"/>
<dbReference type="OrthoDB" id="9805566at2"/>
<dbReference type="EMBL" id="ATFF01000006">
    <property type="protein sequence ID" value="EPF31436.1"/>
    <property type="molecule type" value="Genomic_DNA"/>
</dbReference>
<evidence type="ECO:0000313" key="3">
    <source>
        <dbReference type="EMBL" id="EPF31436.1"/>
    </source>
</evidence>
<dbReference type="InterPro" id="IPR006665">
    <property type="entry name" value="OmpA-like"/>
</dbReference>
<reference evidence="3 4" key="1">
    <citation type="submission" date="2013-04" db="EMBL/GenBank/DDBJ databases">
        <title>The Genome Sequence of Treponema maltophilum ATCC 51939.</title>
        <authorList>
            <consortium name="The Broad Institute Genomics Platform"/>
            <person name="Earl A."/>
            <person name="Ward D."/>
            <person name="Feldgarden M."/>
            <person name="Gevers D."/>
            <person name="Leonetti C."/>
            <person name="Blanton J.M."/>
            <person name="Dewhirst F.E."/>
            <person name="Izard J."/>
            <person name="Walker B."/>
            <person name="Young S."/>
            <person name="Zeng Q."/>
            <person name="Gargeya S."/>
            <person name="Fitzgerald M."/>
            <person name="Haas B."/>
            <person name="Abouelleil A."/>
            <person name="Allen A.W."/>
            <person name="Alvarado L."/>
            <person name="Arachchi H.M."/>
            <person name="Berlin A.M."/>
            <person name="Chapman S.B."/>
            <person name="Gainer-Dewar J."/>
            <person name="Goldberg J."/>
            <person name="Griggs A."/>
            <person name="Gujja S."/>
            <person name="Hansen M."/>
            <person name="Howarth C."/>
            <person name="Imamovic A."/>
            <person name="Ireland A."/>
            <person name="Larimer J."/>
            <person name="McCowan C."/>
            <person name="Murphy C."/>
            <person name="Pearson M."/>
            <person name="Poon T.W."/>
            <person name="Priest M."/>
            <person name="Roberts A."/>
            <person name="Saif S."/>
            <person name="Shea T."/>
            <person name="Sisk P."/>
            <person name="Sykes S."/>
            <person name="Wortman J."/>
            <person name="Nusbaum C."/>
            <person name="Birren B."/>
        </authorList>
    </citation>
    <scope>NUCLEOTIDE SEQUENCE [LARGE SCALE GENOMIC DNA]</scope>
    <source>
        <strain evidence="3 4">ATCC 51939</strain>
    </source>
</reference>
<dbReference type="eggNOG" id="COG2885">
    <property type="taxonomic scope" value="Bacteria"/>
</dbReference>
<sequence length="409" mass="45855">MYNSVYKSIKCFTAVIAVLFSLNVLNSENFEFKYKTGNTYRILSTVNEEVFVNGAKRFDSIIVNRISVVEKKALSDGSADIEARFMTSENSAPEGQAPRFIWGEEYESFFNRSKLGAYTIDESAFMPVVRDVPLFPGKDVKVGDTWTASGEEAHDLRLNFGIQKPFKVPFTASYTYKGTETQNGKTLHIISVQYNLFFETPAPAGNKKNVPVTTMGYSDQTLYWDNERGFLDHYHERFRIIIETSSGDKLEFKGTAQAQVNELQSLSRTGTLERVRKQIKEMGIENTTAQAQDKGITISLENIQFEAESAFLTEAELRKLRKIAEILKDFPDNDLLISGHTALAGTAAGRQKLSEQRASAVADYLAELGVKRHEQLFTKGFGAQVPIAPNTTEAGKARNRRVEITILDK</sequence>
<dbReference type="InterPro" id="IPR050330">
    <property type="entry name" value="Bact_OuterMem_StrucFunc"/>
</dbReference>
<dbReference type="SUPFAM" id="SSF103088">
    <property type="entry name" value="OmpA-like"/>
    <property type="match status" value="1"/>
</dbReference>
<feature type="domain" description="OmpA-like" evidence="2">
    <location>
        <begin position="292"/>
        <end position="409"/>
    </location>
</feature>
<keyword evidence="1" id="KW-0472">Membrane</keyword>
<dbReference type="InterPro" id="IPR036737">
    <property type="entry name" value="OmpA-like_sf"/>
</dbReference>
<accession>S3K3A7</accession>
<keyword evidence="4" id="KW-1185">Reference proteome</keyword>
<dbReference type="PROSITE" id="PS51123">
    <property type="entry name" value="OMPA_2"/>
    <property type="match status" value="1"/>
</dbReference>
<organism evidence="3 4">
    <name type="scientific">Treponema maltophilum ATCC 51939</name>
    <dbReference type="NCBI Taxonomy" id="1125699"/>
    <lineage>
        <taxon>Bacteria</taxon>
        <taxon>Pseudomonadati</taxon>
        <taxon>Spirochaetota</taxon>
        <taxon>Spirochaetia</taxon>
        <taxon>Spirochaetales</taxon>
        <taxon>Treponemataceae</taxon>
        <taxon>Treponema</taxon>
    </lineage>
</organism>
<dbReference type="Gene3D" id="3.30.1330.60">
    <property type="entry name" value="OmpA-like domain"/>
    <property type="match status" value="1"/>
</dbReference>
<dbReference type="GO" id="GO:0016020">
    <property type="term" value="C:membrane"/>
    <property type="evidence" value="ECO:0007669"/>
    <property type="project" value="UniProtKB-UniRule"/>
</dbReference>
<evidence type="ECO:0000313" key="4">
    <source>
        <dbReference type="Proteomes" id="UP000014541"/>
    </source>
</evidence>
<dbReference type="CDD" id="cd07185">
    <property type="entry name" value="OmpA_C-like"/>
    <property type="match status" value="1"/>
</dbReference>
<comment type="caution">
    <text evidence="3">The sequence shown here is derived from an EMBL/GenBank/DDBJ whole genome shotgun (WGS) entry which is preliminary data.</text>
</comment>